<dbReference type="InterPro" id="IPR003653">
    <property type="entry name" value="Peptidase_C48_C"/>
</dbReference>
<evidence type="ECO:0000259" key="4">
    <source>
        <dbReference type="PROSITE" id="PS50600"/>
    </source>
</evidence>
<proteinExistence type="inferred from homology"/>
<keyword evidence="2" id="KW-0645">Protease</keyword>
<evidence type="ECO:0000313" key="6">
    <source>
        <dbReference type="Proteomes" id="UP000807342"/>
    </source>
</evidence>
<name>A0A9P5XDD8_9AGAR</name>
<dbReference type="Proteomes" id="UP000807342">
    <property type="component" value="Unassembled WGS sequence"/>
</dbReference>
<keyword evidence="6" id="KW-1185">Reference proteome</keyword>
<evidence type="ECO:0000256" key="3">
    <source>
        <dbReference type="ARBA" id="ARBA00022801"/>
    </source>
</evidence>
<dbReference type="PROSITE" id="PS50600">
    <property type="entry name" value="ULP_PROTEASE"/>
    <property type="match status" value="1"/>
</dbReference>
<dbReference type="Pfam" id="PF02902">
    <property type="entry name" value="Peptidase_C48"/>
    <property type="match status" value="1"/>
</dbReference>
<evidence type="ECO:0000256" key="1">
    <source>
        <dbReference type="ARBA" id="ARBA00005234"/>
    </source>
</evidence>
<dbReference type="GO" id="GO:0019783">
    <property type="term" value="F:ubiquitin-like protein peptidase activity"/>
    <property type="evidence" value="ECO:0007669"/>
    <property type="project" value="UniProtKB-ARBA"/>
</dbReference>
<protein>
    <recommendedName>
        <fullName evidence="4">Ubiquitin-like protease family profile domain-containing protein</fullName>
    </recommendedName>
</protein>
<feature type="domain" description="Ubiquitin-like protease family profile" evidence="4">
    <location>
        <begin position="1"/>
        <end position="162"/>
    </location>
</feature>
<dbReference type="SUPFAM" id="SSF54001">
    <property type="entry name" value="Cysteine proteinases"/>
    <property type="match status" value="1"/>
</dbReference>
<dbReference type="GO" id="GO:0006508">
    <property type="term" value="P:proteolysis"/>
    <property type="evidence" value="ECO:0007669"/>
    <property type="project" value="UniProtKB-KW"/>
</dbReference>
<dbReference type="EMBL" id="MU151175">
    <property type="protein sequence ID" value="KAF9448062.1"/>
    <property type="molecule type" value="Genomic_DNA"/>
</dbReference>
<dbReference type="InterPro" id="IPR038765">
    <property type="entry name" value="Papain-like_cys_pep_sf"/>
</dbReference>
<dbReference type="OrthoDB" id="3258419at2759"/>
<gene>
    <name evidence="5" type="ORF">P691DRAFT_760258</name>
</gene>
<evidence type="ECO:0000256" key="2">
    <source>
        <dbReference type="ARBA" id="ARBA00022670"/>
    </source>
</evidence>
<organism evidence="5 6">
    <name type="scientific">Macrolepiota fuliginosa MF-IS2</name>
    <dbReference type="NCBI Taxonomy" id="1400762"/>
    <lineage>
        <taxon>Eukaryota</taxon>
        <taxon>Fungi</taxon>
        <taxon>Dikarya</taxon>
        <taxon>Basidiomycota</taxon>
        <taxon>Agaricomycotina</taxon>
        <taxon>Agaricomycetes</taxon>
        <taxon>Agaricomycetidae</taxon>
        <taxon>Agaricales</taxon>
        <taxon>Agaricineae</taxon>
        <taxon>Agaricaceae</taxon>
        <taxon>Macrolepiota</taxon>
    </lineage>
</organism>
<dbReference type="Gene3D" id="3.40.395.10">
    <property type="entry name" value="Adenoviral Proteinase, Chain A"/>
    <property type="match status" value="1"/>
</dbReference>
<reference evidence="5" key="1">
    <citation type="submission" date="2020-11" db="EMBL/GenBank/DDBJ databases">
        <authorList>
            <consortium name="DOE Joint Genome Institute"/>
            <person name="Ahrendt S."/>
            <person name="Riley R."/>
            <person name="Andreopoulos W."/>
            <person name="Labutti K."/>
            <person name="Pangilinan J."/>
            <person name="Ruiz-Duenas F.J."/>
            <person name="Barrasa J.M."/>
            <person name="Sanchez-Garcia M."/>
            <person name="Camarero S."/>
            <person name="Miyauchi S."/>
            <person name="Serrano A."/>
            <person name="Linde D."/>
            <person name="Babiker R."/>
            <person name="Drula E."/>
            <person name="Ayuso-Fernandez I."/>
            <person name="Pacheco R."/>
            <person name="Padilla G."/>
            <person name="Ferreira P."/>
            <person name="Barriuso J."/>
            <person name="Kellner H."/>
            <person name="Castanera R."/>
            <person name="Alfaro M."/>
            <person name="Ramirez L."/>
            <person name="Pisabarro A.G."/>
            <person name="Kuo A."/>
            <person name="Tritt A."/>
            <person name="Lipzen A."/>
            <person name="He G."/>
            <person name="Yan M."/>
            <person name="Ng V."/>
            <person name="Cullen D."/>
            <person name="Martin F."/>
            <person name="Rosso M.-N."/>
            <person name="Henrissat B."/>
            <person name="Hibbett D."/>
            <person name="Martinez A.T."/>
            <person name="Grigoriev I.V."/>
        </authorList>
    </citation>
    <scope>NUCLEOTIDE SEQUENCE</scope>
    <source>
        <strain evidence="5">MF-IS2</strain>
    </source>
</reference>
<comment type="similarity">
    <text evidence="1">Belongs to the peptidase C48 family.</text>
</comment>
<comment type="caution">
    <text evidence="5">The sequence shown here is derived from an EMBL/GenBank/DDBJ whole genome shotgun (WGS) entry which is preliminary data.</text>
</comment>
<dbReference type="AlphaFoldDB" id="A0A9P5XDD8"/>
<evidence type="ECO:0000313" key="5">
    <source>
        <dbReference type="EMBL" id="KAF9448062.1"/>
    </source>
</evidence>
<accession>A0A9P5XDD8</accession>
<keyword evidence="3" id="KW-0378">Hydrolase</keyword>
<sequence length="182" mass="20430">MTLLGDEWLSDEIISTIVEELKMTGEGTLVEDWLFAWTLKDCMGKEGLEEKSGGACFDESGLLQRVAKKIEQHKLERLIFPAHVHGNHWIVCFVDFQQREVGYGDSFATKMQLLTSMVNALHAWLAHLKYSTFINTGNTLPCLTQDDTFNCGMFAMNTLQHQVAGMPLWVHGGNLHGDISLS</sequence>
<dbReference type="GO" id="GO:0008234">
    <property type="term" value="F:cysteine-type peptidase activity"/>
    <property type="evidence" value="ECO:0007669"/>
    <property type="project" value="InterPro"/>
</dbReference>